<evidence type="ECO:0000256" key="1">
    <source>
        <dbReference type="SAM" id="Phobius"/>
    </source>
</evidence>
<keyword evidence="1" id="KW-1133">Transmembrane helix</keyword>
<sequence length="212" mass="21897">MGNVPAARVAGSAVSWLLFTLSFALLYRVSDLVMGLGGFCASGGPYVIETECPQSVVVFAPLSIFGGLIAVAIALFLARGFGTPLVIWAWPVLFVGLGIAFLRAAFLPGGTANLVVAIVFLVMGLAPVALVLRVGATRLIIGTTTVHDRPFRDRRGPTPIFGIGGTGRDADARPATAGDWARALGVSVPAILVGLWLAQLLFTAASASPAPR</sequence>
<dbReference type="RefSeq" id="WP_091489701.1">
    <property type="nucleotide sequence ID" value="NZ_LT629692.1"/>
</dbReference>
<keyword evidence="1" id="KW-0472">Membrane</keyword>
<name>A0A1G7ZW72_9MICO</name>
<feature type="transmembrane region" description="Helical" evidence="1">
    <location>
        <begin position="54"/>
        <end position="78"/>
    </location>
</feature>
<keyword evidence="3" id="KW-1185">Reference proteome</keyword>
<feature type="transmembrane region" description="Helical" evidence="1">
    <location>
        <begin position="183"/>
        <end position="202"/>
    </location>
</feature>
<proteinExistence type="predicted"/>
<organism evidence="2 3">
    <name type="scientific">Microbacterium pygmaeum</name>
    <dbReference type="NCBI Taxonomy" id="370764"/>
    <lineage>
        <taxon>Bacteria</taxon>
        <taxon>Bacillati</taxon>
        <taxon>Actinomycetota</taxon>
        <taxon>Actinomycetes</taxon>
        <taxon>Micrococcales</taxon>
        <taxon>Microbacteriaceae</taxon>
        <taxon>Microbacterium</taxon>
    </lineage>
</organism>
<feature type="transmembrane region" description="Helical" evidence="1">
    <location>
        <begin position="85"/>
        <end position="106"/>
    </location>
</feature>
<dbReference type="EMBL" id="LT629692">
    <property type="protein sequence ID" value="SDH12925.1"/>
    <property type="molecule type" value="Genomic_DNA"/>
</dbReference>
<reference evidence="2 3" key="1">
    <citation type="submission" date="2016-10" db="EMBL/GenBank/DDBJ databases">
        <authorList>
            <person name="de Groot N.N."/>
        </authorList>
    </citation>
    <scope>NUCLEOTIDE SEQUENCE [LARGE SCALE GENOMIC DNA]</scope>
    <source>
        <strain evidence="2 3">DSM 23142</strain>
    </source>
</reference>
<keyword evidence="1" id="KW-0812">Transmembrane</keyword>
<evidence type="ECO:0000313" key="3">
    <source>
        <dbReference type="Proteomes" id="UP000199009"/>
    </source>
</evidence>
<feature type="transmembrane region" description="Helical" evidence="1">
    <location>
        <begin position="6"/>
        <end position="27"/>
    </location>
</feature>
<feature type="transmembrane region" description="Helical" evidence="1">
    <location>
        <begin position="112"/>
        <end position="132"/>
    </location>
</feature>
<gene>
    <name evidence="2" type="ORF">SAMN04489810_2188</name>
</gene>
<dbReference type="AlphaFoldDB" id="A0A1G7ZW72"/>
<dbReference type="Proteomes" id="UP000199009">
    <property type="component" value="Chromosome I"/>
</dbReference>
<accession>A0A1G7ZW72</accession>
<protein>
    <submittedName>
        <fullName evidence="2">Uncharacterized protein</fullName>
    </submittedName>
</protein>
<dbReference type="STRING" id="370764.SAMN04489810_2188"/>
<dbReference type="OrthoDB" id="5065100at2"/>
<evidence type="ECO:0000313" key="2">
    <source>
        <dbReference type="EMBL" id="SDH12925.1"/>
    </source>
</evidence>